<accession>A0AAD8K4C2</accession>
<proteinExistence type="predicted"/>
<evidence type="ECO:0000313" key="2">
    <source>
        <dbReference type="EMBL" id="KAK1414116.1"/>
    </source>
</evidence>
<evidence type="ECO:0000256" key="1">
    <source>
        <dbReference type="SAM" id="Phobius"/>
    </source>
</evidence>
<dbReference type="Proteomes" id="UP001229421">
    <property type="component" value="Unassembled WGS sequence"/>
</dbReference>
<organism evidence="2 3">
    <name type="scientific">Tagetes erecta</name>
    <name type="common">African marigold</name>
    <dbReference type="NCBI Taxonomy" id="13708"/>
    <lineage>
        <taxon>Eukaryota</taxon>
        <taxon>Viridiplantae</taxon>
        <taxon>Streptophyta</taxon>
        <taxon>Embryophyta</taxon>
        <taxon>Tracheophyta</taxon>
        <taxon>Spermatophyta</taxon>
        <taxon>Magnoliopsida</taxon>
        <taxon>eudicotyledons</taxon>
        <taxon>Gunneridae</taxon>
        <taxon>Pentapetalae</taxon>
        <taxon>asterids</taxon>
        <taxon>campanulids</taxon>
        <taxon>Asterales</taxon>
        <taxon>Asteraceae</taxon>
        <taxon>Asteroideae</taxon>
        <taxon>Heliantheae alliance</taxon>
        <taxon>Tageteae</taxon>
        <taxon>Tagetes</taxon>
    </lineage>
</organism>
<dbReference type="AlphaFoldDB" id="A0AAD8K4C2"/>
<sequence length="73" mass="8462">MPKNSEPLRCFINERDAGVKIQIKQLSFNKVSPVFILSPSIFSGTLFPQYFFILRSFRTTFRQLSPEITNTAF</sequence>
<keyword evidence="1" id="KW-0472">Membrane</keyword>
<protein>
    <submittedName>
        <fullName evidence="2">Uncharacterized protein</fullName>
    </submittedName>
</protein>
<evidence type="ECO:0000313" key="3">
    <source>
        <dbReference type="Proteomes" id="UP001229421"/>
    </source>
</evidence>
<feature type="transmembrane region" description="Helical" evidence="1">
    <location>
        <begin position="34"/>
        <end position="54"/>
    </location>
</feature>
<name>A0AAD8K4C2_TARER</name>
<reference evidence="2" key="1">
    <citation type="journal article" date="2023" name="bioRxiv">
        <title>Improved chromosome-level genome assembly for marigold (Tagetes erecta).</title>
        <authorList>
            <person name="Jiang F."/>
            <person name="Yuan L."/>
            <person name="Wang S."/>
            <person name="Wang H."/>
            <person name="Xu D."/>
            <person name="Wang A."/>
            <person name="Fan W."/>
        </authorList>
    </citation>
    <scope>NUCLEOTIDE SEQUENCE</scope>
    <source>
        <strain evidence="2">WSJ</strain>
        <tissue evidence="2">Leaf</tissue>
    </source>
</reference>
<keyword evidence="1" id="KW-0812">Transmembrane</keyword>
<dbReference type="EMBL" id="JAUHHV010000008">
    <property type="protein sequence ID" value="KAK1414116.1"/>
    <property type="molecule type" value="Genomic_DNA"/>
</dbReference>
<gene>
    <name evidence="2" type="ORF">QVD17_29857</name>
</gene>
<keyword evidence="1" id="KW-1133">Transmembrane helix</keyword>
<keyword evidence="3" id="KW-1185">Reference proteome</keyword>
<comment type="caution">
    <text evidence="2">The sequence shown here is derived from an EMBL/GenBank/DDBJ whole genome shotgun (WGS) entry which is preliminary data.</text>
</comment>